<dbReference type="AlphaFoldDB" id="A0A8J3FVH0"/>
<accession>A0A8J3FVH0</accession>
<feature type="transmembrane region" description="Helical" evidence="2">
    <location>
        <begin position="61"/>
        <end position="80"/>
    </location>
</feature>
<evidence type="ECO:0000313" key="4">
    <source>
        <dbReference type="Proteomes" id="UP000637578"/>
    </source>
</evidence>
<keyword evidence="4" id="KW-1185">Reference proteome</keyword>
<protein>
    <submittedName>
        <fullName evidence="3">Uncharacterized protein</fullName>
    </submittedName>
</protein>
<name>A0A8J3FVH0_9PSEU</name>
<proteinExistence type="predicted"/>
<evidence type="ECO:0000256" key="2">
    <source>
        <dbReference type="SAM" id="Phobius"/>
    </source>
</evidence>
<keyword evidence="2" id="KW-1133">Transmembrane helix</keyword>
<dbReference type="EMBL" id="BMMK01000017">
    <property type="protein sequence ID" value="GGM63626.1"/>
    <property type="molecule type" value="Genomic_DNA"/>
</dbReference>
<reference evidence="3" key="1">
    <citation type="journal article" date="2014" name="Int. J. Syst. Evol. Microbiol.">
        <title>Complete genome sequence of Corynebacterium casei LMG S-19264T (=DSM 44701T), isolated from a smear-ripened cheese.</title>
        <authorList>
            <consortium name="US DOE Joint Genome Institute (JGI-PGF)"/>
            <person name="Walter F."/>
            <person name="Albersmeier A."/>
            <person name="Kalinowski J."/>
            <person name="Ruckert C."/>
        </authorList>
    </citation>
    <scope>NUCLEOTIDE SEQUENCE</scope>
    <source>
        <strain evidence="3">CGMCC 4.5737</strain>
    </source>
</reference>
<dbReference type="RefSeq" id="WP_189059443.1">
    <property type="nucleotide sequence ID" value="NZ_BMMK01000017.1"/>
</dbReference>
<keyword evidence="2" id="KW-0472">Membrane</keyword>
<gene>
    <name evidence="3" type="ORF">GCM10012275_37770</name>
</gene>
<dbReference type="Proteomes" id="UP000637578">
    <property type="component" value="Unassembled WGS sequence"/>
</dbReference>
<sequence>MTAFDRDARPNRASRLLTALFDVRWMIAGLFALYGVILAVHGACCWSDNDEIKTGGLRMTLWSGLAMIAVAVFFAAWAWLRPSTRGQDTRAESQASPSVPEPELDLAATARPTLTRP</sequence>
<feature type="transmembrane region" description="Helical" evidence="2">
    <location>
        <begin position="21"/>
        <end position="41"/>
    </location>
</feature>
<evidence type="ECO:0000256" key="1">
    <source>
        <dbReference type="SAM" id="MobiDB-lite"/>
    </source>
</evidence>
<feature type="region of interest" description="Disordered" evidence="1">
    <location>
        <begin position="88"/>
        <end position="117"/>
    </location>
</feature>
<organism evidence="3 4">
    <name type="scientific">Longimycelium tulufanense</name>
    <dbReference type="NCBI Taxonomy" id="907463"/>
    <lineage>
        <taxon>Bacteria</taxon>
        <taxon>Bacillati</taxon>
        <taxon>Actinomycetota</taxon>
        <taxon>Actinomycetes</taxon>
        <taxon>Pseudonocardiales</taxon>
        <taxon>Pseudonocardiaceae</taxon>
        <taxon>Longimycelium</taxon>
    </lineage>
</organism>
<comment type="caution">
    <text evidence="3">The sequence shown here is derived from an EMBL/GenBank/DDBJ whole genome shotgun (WGS) entry which is preliminary data.</text>
</comment>
<evidence type="ECO:0000313" key="3">
    <source>
        <dbReference type="EMBL" id="GGM63626.1"/>
    </source>
</evidence>
<reference evidence="3" key="2">
    <citation type="submission" date="2020-09" db="EMBL/GenBank/DDBJ databases">
        <authorList>
            <person name="Sun Q."/>
            <person name="Zhou Y."/>
        </authorList>
    </citation>
    <scope>NUCLEOTIDE SEQUENCE</scope>
    <source>
        <strain evidence="3">CGMCC 4.5737</strain>
    </source>
</reference>
<keyword evidence="2" id="KW-0812">Transmembrane</keyword>